<dbReference type="PANTHER" id="PTHR33048">
    <property type="entry name" value="PTH11-LIKE INTEGRAL MEMBRANE PROTEIN (AFU_ORTHOLOGUE AFUA_5G11245)"/>
    <property type="match status" value="1"/>
</dbReference>
<sequence>MEQTTAEHLAENSSQPLLNVVISFAILDTFFLIAFIFSWSFNQSTTKHKTVFSLVLVGYIFCMAGVVLGILKITIGGAGYHAKTLHLSTIRLMLKLIKAHEIIYVMAIPFPKLAILCLYFRLFTSKISHVILYLTGFVIVATCLFGVVAFFANCRPFASFWDRKIPGHCTMDVMTVYRYYSVPNIFTDVVMLLMPIPALWNQQISWLTKIGVFITFLTSTFGIVTAVLRFVSFFEVDLFSDITYLCVTTTSWTIIEPGVYLIAATMPTLRPLIRRIFKELDDFCPVTRCITHWLRQPSESTASDTVEGDLKHRLRKRSSNVERINTIGKKPSRTFRLDEFHFMQDLAAVSLRSIDEESMVCAAAVSTEKLAREGRNADGSLLHWSLQPIQMSPLRASFHLL</sequence>
<protein>
    <recommendedName>
        <fullName evidence="7">Rhodopsin domain-containing protein</fullName>
    </recommendedName>
</protein>
<proteinExistence type="inferred from homology"/>
<dbReference type="InterPro" id="IPR052337">
    <property type="entry name" value="SAT4-like"/>
</dbReference>
<feature type="domain" description="Rhodopsin" evidence="7">
    <location>
        <begin position="55"/>
        <end position="275"/>
    </location>
</feature>
<name>A0A6A6E0I2_9PEZI</name>
<dbReference type="GO" id="GO:0016020">
    <property type="term" value="C:membrane"/>
    <property type="evidence" value="ECO:0007669"/>
    <property type="project" value="UniProtKB-SubCell"/>
</dbReference>
<organism evidence="8 9">
    <name type="scientific">Zopfia rhizophila CBS 207.26</name>
    <dbReference type="NCBI Taxonomy" id="1314779"/>
    <lineage>
        <taxon>Eukaryota</taxon>
        <taxon>Fungi</taxon>
        <taxon>Dikarya</taxon>
        <taxon>Ascomycota</taxon>
        <taxon>Pezizomycotina</taxon>
        <taxon>Dothideomycetes</taxon>
        <taxon>Dothideomycetes incertae sedis</taxon>
        <taxon>Zopfiaceae</taxon>
        <taxon>Zopfia</taxon>
    </lineage>
</organism>
<dbReference type="PANTHER" id="PTHR33048:SF156">
    <property type="entry name" value="INTEGRAL MEMBRANE PROTEIN"/>
    <property type="match status" value="1"/>
</dbReference>
<feature type="transmembrane region" description="Helical" evidence="6">
    <location>
        <begin position="180"/>
        <end position="200"/>
    </location>
</feature>
<evidence type="ECO:0000256" key="2">
    <source>
        <dbReference type="ARBA" id="ARBA00022692"/>
    </source>
</evidence>
<keyword evidence="9" id="KW-1185">Reference proteome</keyword>
<evidence type="ECO:0000313" key="9">
    <source>
        <dbReference type="Proteomes" id="UP000800200"/>
    </source>
</evidence>
<evidence type="ECO:0000313" key="8">
    <source>
        <dbReference type="EMBL" id="KAF2183416.1"/>
    </source>
</evidence>
<feature type="transmembrane region" description="Helical" evidence="6">
    <location>
        <begin position="212"/>
        <end position="230"/>
    </location>
</feature>
<evidence type="ECO:0000256" key="1">
    <source>
        <dbReference type="ARBA" id="ARBA00004141"/>
    </source>
</evidence>
<keyword evidence="2 6" id="KW-0812">Transmembrane</keyword>
<feature type="transmembrane region" description="Helical" evidence="6">
    <location>
        <begin position="242"/>
        <end position="265"/>
    </location>
</feature>
<comment type="subcellular location">
    <subcellularLocation>
        <location evidence="1">Membrane</location>
        <topology evidence="1">Multi-pass membrane protein</topology>
    </subcellularLocation>
</comment>
<feature type="transmembrane region" description="Helical" evidence="6">
    <location>
        <begin position="102"/>
        <end position="123"/>
    </location>
</feature>
<feature type="transmembrane region" description="Helical" evidence="6">
    <location>
        <begin position="51"/>
        <end position="82"/>
    </location>
</feature>
<dbReference type="AlphaFoldDB" id="A0A6A6E0I2"/>
<feature type="transmembrane region" description="Helical" evidence="6">
    <location>
        <begin position="20"/>
        <end position="39"/>
    </location>
</feature>
<gene>
    <name evidence="8" type="ORF">K469DRAFT_583387</name>
</gene>
<reference evidence="8" key="1">
    <citation type="journal article" date="2020" name="Stud. Mycol.">
        <title>101 Dothideomycetes genomes: a test case for predicting lifestyles and emergence of pathogens.</title>
        <authorList>
            <person name="Haridas S."/>
            <person name="Albert R."/>
            <person name="Binder M."/>
            <person name="Bloem J."/>
            <person name="Labutti K."/>
            <person name="Salamov A."/>
            <person name="Andreopoulos B."/>
            <person name="Baker S."/>
            <person name="Barry K."/>
            <person name="Bills G."/>
            <person name="Bluhm B."/>
            <person name="Cannon C."/>
            <person name="Castanera R."/>
            <person name="Culley D."/>
            <person name="Daum C."/>
            <person name="Ezra D."/>
            <person name="Gonzalez J."/>
            <person name="Henrissat B."/>
            <person name="Kuo A."/>
            <person name="Liang C."/>
            <person name="Lipzen A."/>
            <person name="Lutzoni F."/>
            <person name="Magnuson J."/>
            <person name="Mondo S."/>
            <person name="Nolan M."/>
            <person name="Ohm R."/>
            <person name="Pangilinan J."/>
            <person name="Park H.-J."/>
            <person name="Ramirez L."/>
            <person name="Alfaro M."/>
            <person name="Sun H."/>
            <person name="Tritt A."/>
            <person name="Yoshinaga Y."/>
            <person name="Zwiers L.-H."/>
            <person name="Turgeon B."/>
            <person name="Goodwin S."/>
            <person name="Spatafora J."/>
            <person name="Crous P."/>
            <person name="Grigoriev I."/>
        </authorList>
    </citation>
    <scope>NUCLEOTIDE SEQUENCE</scope>
    <source>
        <strain evidence="8">CBS 207.26</strain>
    </source>
</reference>
<evidence type="ECO:0000259" key="7">
    <source>
        <dbReference type="Pfam" id="PF20684"/>
    </source>
</evidence>
<evidence type="ECO:0000256" key="3">
    <source>
        <dbReference type="ARBA" id="ARBA00022989"/>
    </source>
</evidence>
<accession>A0A6A6E0I2</accession>
<comment type="similarity">
    <text evidence="5">Belongs to the SAT4 family.</text>
</comment>
<dbReference type="InterPro" id="IPR049326">
    <property type="entry name" value="Rhodopsin_dom_fungi"/>
</dbReference>
<dbReference type="Pfam" id="PF20684">
    <property type="entry name" value="Fung_rhodopsin"/>
    <property type="match status" value="1"/>
</dbReference>
<keyword evidence="4 6" id="KW-0472">Membrane</keyword>
<evidence type="ECO:0000256" key="4">
    <source>
        <dbReference type="ARBA" id="ARBA00023136"/>
    </source>
</evidence>
<keyword evidence="3 6" id="KW-1133">Transmembrane helix</keyword>
<evidence type="ECO:0000256" key="6">
    <source>
        <dbReference type="SAM" id="Phobius"/>
    </source>
</evidence>
<evidence type="ECO:0000256" key="5">
    <source>
        <dbReference type="ARBA" id="ARBA00038359"/>
    </source>
</evidence>
<dbReference type="OrthoDB" id="5329176at2759"/>
<feature type="transmembrane region" description="Helical" evidence="6">
    <location>
        <begin position="130"/>
        <end position="152"/>
    </location>
</feature>
<dbReference type="Proteomes" id="UP000800200">
    <property type="component" value="Unassembled WGS sequence"/>
</dbReference>
<dbReference type="EMBL" id="ML994643">
    <property type="protein sequence ID" value="KAF2183416.1"/>
    <property type="molecule type" value="Genomic_DNA"/>
</dbReference>